<sequence length="176" mass="18957">MSKWSSDVSLSKRGHGEQPRPLELEELVISQAENAEVVQAAKRVKLDCRDGVAGQVQYLPQLLHVLEDPVVVQDPDLVVGEVQQAETEQRREAGQVQHAVVREEQRLGSVGHVGGQVGEAGAGAVDGVQALEEGGQEAVGAVALARTARLLHPVLASVHRQRPVYLTQGQQEQHPN</sequence>
<proteinExistence type="predicted"/>
<protein>
    <submittedName>
        <fullName evidence="2">Uncharacterized protein</fullName>
    </submittedName>
</protein>
<evidence type="ECO:0000313" key="3">
    <source>
        <dbReference type="Proteomes" id="UP000245119"/>
    </source>
</evidence>
<dbReference type="EMBL" id="PZQS01000009">
    <property type="protein sequence ID" value="PVD24645.1"/>
    <property type="molecule type" value="Genomic_DNA"/>
</dbReference>
<evidence type="ECO:0000313" key="2">
    <source>
        <dbReference type="EMBL" id="PVD24645.1"/>
    </source>
</evidence>
<reference evidence="2 3" key="1">
    <citation type="submission" date="2018-04" db="EMBL/GenBank/DDBJ databases">
        <title>The genome of golden apple snail Pomacea canaliculata provides insight into stress tolerance and invasive adaptation.</title>
        <authorList>
            <person name="Liu C."/>
            <person name="Liu B."/>
            <person name="Ren Y."/>
            <person name="Zhang Y."/>
            <person name="Wang H."/>
            <person name="Li S."/>
            <person name="Jiang F."/>
            <person name="Yin L."/>
            <person name="Zhang G."/>
            <person name="Qian W."/>
            <person name="Fan W."/>
        </authorList>
    </citation>
    <scope>NUCLEOTIDE SEQUENCE [LARGE SCALE GENOMIC DNA]</scope>
    <source>
        <strain evidence="2">SZHN2017</strain>
        <tissue evidence="2">Muscle</tissue>
    </source>
</reference>
<organism evidence="2 3">
    <name type="scientific">Pomacea canaliculata</name>
    <name type="common">Golden apple snail</name>
    <dbReference type="NCBI Taxonomy" id="400727"/>
    <lineage>
        <taxon>Eukaryota</taxon>
        <taxon>Metazoa</taxon>
        <taxon>Spiralia</taxon>
        <taxon>Lophotrochozoa</taxon>
        <taxon>Mollusca</taxon>
        <taxon>Gastropoda</taxon>
        <taxon>Caenogastropoda</taxon>
        <taxon>Architaenioglossa</taxon>
        <taxon>Ampullarioidea</taxon>
        <taxon>Ampullariidae</taxon>
        <taxon>Pomacea</taxon>
    </lineage>
</organism>
<comment type="caution">
    <text evidence="2">The sequence shown here is derived from an EMBL/GenBank/DDBJ whole genome shotgun (WGS) entry which is preliminary data.</text>
</comment>
<evidence type="ECO:0000256" key="1">
    <source>
        <dbReference type="SAM" id="MobiDB-lite"/>
    </source>
</evidence>
<dbReference type="Proteomes" id="UP000245119">
    <property type="component" value="Linkage Group LG9"/>
</dbReference>
<name>A0A2T7NU08_POMCA</name>
<keyword evidence="3" id="KW-1185">Reference proteome</keyword>
<gene>
    <name evidence="2" type="ORF">C0Q70_15129</name>
</gene>
<accession>A0A2T7NU08</accession>
<dbReference type="AlphaFoldDB" id="A0A2T7NU08"/>
<feature type="region of interest" description="Disordered" evidence="1">
    <location>
        <begin position="1"/>
        <end position="21"/>
    </location>
</feature>